<feature type="domain" description="Ubiquitin-like" evidence="3">
    <location>
        <begin position="637"/>
        <end position="689"/>
    </location>
</feature>
<dbReference type="SUPFAM" id="SSF109905">
    <property type="entry name" value="Surp module (SWAP domain)"/>
    <property type="match status" value="3"/>
</dbReference>
<dbReference type="PROSITE" id="PS50053">
    <property type="entry name" value="UBIQUITIN_2"/>
    <property type="match status" value="1"/>
</dbReference>
<dbReference type="InterPro" id="IPR045146">
    <property type="entry name" value="SF3A1"/>
</dbReference>
<dbReference type="Gene3D" id="1.10.10.790">
    <property type="entry name" value="Surp module"/>
    <property type="match status" value="3"/>
</dbReference>
<dbReference type="InterPro" id="IPR004864">
    <property type="entry name" value="LEA_2"/>
</dbReference>
<evidence type="ECO:0008006" key="7">
    <source>
        <dbReference type="Google" id="ProtNLM"/>
    </source>
</evidence>
<comment type="caution">
    <text evidence="5">The sequence shown here is derived from an EMBL/GenBank/DDBJ whole genome shotgun (WGS) entry which is preliminary data.</text>
</comment>
<name>A0ABQ7KS29_BRACM</name>
<dbReference type="InterPro" id="IPR029071">
    <property type="entry name" value="Ubiquitin-like_domsf"/>
</dbReference>
<dbReference type="EMBL" id="JADBGQ010000010">
    <property type="protein sequence ID" value="KAG5377273.1"/>
    <property type="molecule type" value="Genomic_DNA"/>
</dbReference>
<protein>
    <recommendedName>
        <fullName evidence="7">Ubiquitin-like domain-containing protein</fullName>
    </recommendedName>
</protein>
<keyword evidence="6" id="KW-1185">Reference proteome</keyword>
<dbReference type="Pfam" id="PF01805">
    <property type="entry name" value="Surp"/>
    <property type="match status" value="3"/>
</dbReference>
<evidence type="ECO:0000313" key="6">
    <source>
        <dbReference type="Proteomes" id="UP000823674"/>
    </source>
</evidence>
<feature type="domain" description="SURP motif" evidence="4">
    <location>
        <begin position="507"/>
        <end position="551"/>
    </location>
</feature>
<keyword evidence="2" id="KW-1133">Transmembrane helix</keyword>
<feature type="domain" description="SURP motif" evidence="4">
    <location>
        <begin position="329"/>
        <end position="373"/>
    </location>
</feature>
<dbReference type="SUPFAM" id="SSF54236">
    <property type="entry name" value="Ubiquitin-like"/>
    <property type="match status" value="1"/>
</dbReference>
<dbReference type="InterPro" id="IPR000061">
    <property type="entry name" value="Surp"/>
</dbReference>
<keyword evidence="2" id="KW-0812">Transmembrane</keyword>
<dbReference type="PROSITE" id="PS50128">
    <property type="entry name" value="SURP"/>
    <property type="match status" value="3"/>
</dbReference>
<dbReference type="PANTHER" id="PTHR15316">
    <property type="entry name" value="SPLICEOSOME ASSOCIATED PROTEIN 114/SWAP SPLICING FACTOR-RELATED"/>
    <property type="match status" value="1"/>
</dbReference>
<dbReference type="Proteomes" id="UP000823674">
    <property type="component" value="Chromosome A10"/>
</dbReference>
<evidence type="ECO:0000256" key="2">
    <source>
        <dbReference type="SAM" id="Phobius"/>
    </source>
</evidence>
<dbReference type="SMART" id="SM00648">
    <property type="entry name" value="SWAP"/>
    <property type="match status" value="3"/>
</dbReference>
<dbReference type="InterPro" id="IPR035967">
    <property type="entry name" value="SWAP/Surp_sf"/>
</dbReference>
<gene>
    <name evidence="5" type="primary">A10p037130.1_BraROA</name>
    <name evidence="5" type="ORF">IGI04_041869</name>
</gene>
<dbReference type="Pfam" id="PF03168">
    <property type="entry name" value="LEA_2"/>
    <property type="match status" value="1"/>
</dbReference>
<reference evidence="5 6" key="1">
    <citation type="submission" date="2021-03" db="EMBL/GenBank/DDBJ databases">
        <authorList>
            <person name="King G.J."/>
            <person name="Bancroft I."/>
            <person name="Baten A."/>
            <person name="Bloomfield J."/>
            <person name="Borpatragohain P."/>
            <person name="He Z."/>
            <person name="Irish N."/>
            <person name="Irwin J."/>
            <person name="Liu K."/>
            <person name="Mauleon R.P."/>
            <person name="Moore J."/>
            <person name="Morris R."/>
            <person name="Ostergaard L."/>
            <person name="Wang B."/>
            <person name="Wells R."/>
        </authorList>
    </citation>
    <scope>NUCLEOTIDE SEQUENCE [LARGE SCALE GENOMIC DNA]</scope>
    <source>
        <strain evidence="5">R-o-18</strain>
        <tissue evidence="5">Leaf</tissue>
    </source>
</reference>
<accession>A0ABQ7KS29</accession>
<proteinExistence type="predicted"/>
<evidence type="ECO:0000313" key="5">
    <source>
        <dbReference type="EMBL" id="KAG5377273.1"/>
    </source>
</evidence>
<evidence type="ECO:0000256" key="1">
    <source>
        <dbReference type="ARBA" id="ARBA00022664"/>
    </source>
</evidence>
<dbReference type="Gene3D" id="3.10.20.90">
    <property type="entry name" value="Phosphatidylinositol 3-kinase Catalytic Subunit, Chain A, domain 1"/>
    <property type="match status" value="1"/>
</dbReference>
<evidence type="ECO:0000259" key="3">
    <source>
        <dbReference type="PROSITE" id="PS50053"/>
    </source>
</evidence>
<feature type="transmembrane region" description="Helical" evidence="2">
    <location>
        <begin position="54"/>
        <end position="77"/>
    </location>
</feature>
<keyword evidence="2" id="KW-0472">Membrane</keyword>
<keyword evidence="1" id="KW-0507">mRNA processing</keyword>
<organism evidence="5 6">
    <name type="scientific">Brassica rapa subsp. trilocularis</name>
    <dbReference type="NCBI Taxonomy" id="1813537"/>
    <lineage>
        <taxon>Eukaryota</taxon>
        <taxon>Viridiplantae</taxon>
        <taxon>Streptophyta</taxon>
        <taxon>Embryophyta</taxon>
        <taxon>Tracheophyta</taxon>
        <taxon>Spermatophyta</taxon>
        <taxon>Magnoliopsida</taxon>
        <taxon>eudicotyledons</taxon>
        <taxon>Gunneridae</taxon>
        <taxon>Pentapetalae</taxon>
        <taxon>rosids</taxon>
        <taxon>malvids</taxon>
        <taxon>Brassicales</taxon>
        <taxon>Brassicaceae</taxon>
        <taxon>Brassiceae</taxon>
        <taxon>Brassica</taxon>
    </lineage>
</organism>
<dbReference type="InterPro" id="IPR000626">
    <property type="entry name" value="Ubiquitin-like_dom"/>
</dbReference>
<evidence type="ECO:0000259" key="4">
    <source>
        <dbReference type="PROSITE" id="PS50128"/>
    </source>
</evidence>
<dbReference type="PANTHER" id="PTHR15316:SF6">
    <property type="entry name" value="SURP MOTIF DOMAIN-CONTAINING PROTEIN"/>
    <property type="match status" value="1"/>
</dbReference>
<feature type="domain" description="SURP motif" evidence="4">
    <location>
        <begin position="240"/>
        <end position="283"/>
    </location>
</feature>
<sequence length="689" mass="77953">MGDRHHQDLNGAYYGPSIPPPRKVSHNHGRGGGGCCCGCIGDCLGCCGCCILSVIFNILITIAILLAIAALIIWLIFRPNAIKFHVADAKLTQFTLGADNNLRYNLDLNFTIRNPNRRIGVYYDQIEVRGYYGDERFGSSNVAPFYQGHKNTTEVGSKLEGQGLVVLNGGDRKDLDEDLKSGIYRIDAKLRLRVRFKFGLIKSWRFRPKVRCDLKVPLGSSNMSSSSQDDPNIDPEVRFIMEGTARLVAKHGVWMESRFLEDNVNNKLYNFLRIPNHPYLAFYRNKIVEYRNAHQKQCIKPPCSTNYVAQPPVVEIKCPEGMNPNDFGVIKLTAQFVVRYGRHFWPDLVNSVTMNPKPQFGFINASDCRFNVLLELVDAYAKLLMPYWKRPASKRNQHACTETFLQGFFNILQGKKHDEEEGVEIERDVVDVHDFAGCLDYFACSDDGKWKSPGRISAQMLSDGMLDAPPTDDGAQGQPNPLFTYPPIPRDYPFTYPKGITRRQLGIIKVTAQFYVRYGYTFLMALIRRVAIIENSQFEFIMSEDKYSFFYRLVTVYSNVLMPSCTCPERAVLKGFFNLLQGENQEVEVGVEMSESDLHSYVGALDYFANREDQELTSHGCFSSAPTQMRPCLPSLSENVASLKEKIARKIQIPANKQKLWGKAGFLKKDNMSLAHYCVGAGETLIMSL</sequence>